<dbReference type="InterPro" id="IPR036640">
    <property type="entry name" value="ABC1_TM_sf"/>
</dbReference>
<proteinExistence type="predicted"/>
<evidence type="ECO:0000256" key="6">
    <source>
        <dbReference type="ARBA" id="ARBA00023136"/>
    </source>
</evidence>
<dbReference type="InterPro" id="IPR027417">
    <property type="entry name" value="P-loop_NTPase"/>
</dbReference>
<organism evidence="11 12">
    <name type="scientific">Streptomyces durbertensis</name>
    <dbReference type="NCBI Taxonomy" id="2448886"/>
    <lineage>
        <taxon>Bacteria</taxon>
        <taxon>Bacillati</taxon>
        <taxon>Actinomycetota</taxon>
        <taxon>Actinomycetes</taxon>
        <taxon>Kitasatosporales</taxon>
        <taxon>Streptomycetaceae</taxon>
        <taxon>Streptomyces</taxon>
    </lineage>
</organism>
<evidence type="ECO:0000256" key="2">
    <source>
        <dbReference type="ARBA" id="ARBA00022692"/>
    </source>
</evidence>
<keyword evidence="6 8" id="KW-0472">Membrane</keyword>
<accession>A0ABR6EAJ1</accession>
<evidence type="ECO:0000259" key="10">
    <source>
        <dbReference type="PROSITE" id="PS50929"/>
    </source>
</evidence>
<dbReference type="InterPro" id="IPR003439">
    <property type="entry name" value="ABC_transporter-like_ATP-bd"/>
</dbReference>
<dbReference type="PROSITE" id="PS00211">
    <property type="entry name" value="ABC_TRANSPORTER_1"/>
    <property type="match status" value="1"/>
</dbReference>
<feature type="transmembrane region" description="Helical" evidence="8">
    <location>
        <begin position="285"/>
        <end position="307"/>
    </location>
</feature>
<dbReference type="CDD" id="cd03228">
    <property type="entry name" value="ABCC_MRP_Like"/>
    <property type="match status" value="1"/>
</dbReference>
<feature type="transmembrane region" description="Helical" evidence="8">
    <location>
        <begin position="200"/>
        <end position="220"/>
    </location>
</feature>
<comment type="caution">
    <text evidence="11">The sequence shown here is derived from an EMBL/GenBank/DDBJ whole genome shotgun (WGS) entry which is preliminary data.</text>
</comment>
<dbReference type="GO" id="GO:0005524">
    <property type="term" value="F:ATP binding"/>
    <property type="evidence" value="ECO:0007669"/>
    <property type="project" value="UniProtKB-KW"/>
</dbReference>
<dbReference type="SUPFAM" id="SSF52540">
    <property type="entry name" value="P-loop containing nucleoside triphosphate hydrolases"/>
    <property type="match status" value="1"/>
</dbReference>
<evidence type="ECO:0000256" key="5">
    <source>
        <dbReference type="ARBA" id="ARBA00022989"/>
    </source>
</evidence>
<feature type="compositionally biased region" description="Pro residues" evidence="7">
    <location>
        <begin position="355"/>
        <end position="364"/>
    </location>
</feature>
<protein>
    <submittedName>
        <fullName evidence="11">ABC transporter ATP-binding protein</fullName>
    </submittedName>
</protein>
<dbReference type="SUPFAM" id="SSF90123">
    <property type="entry name" value="ABC transporter transmembrane region"/>
    <property type="match status" value="1"/>
</dbReference>
<dbReference type="InterPro" id="IPR003593">
    <property type="entry name" value="AAA+_ATPase"/>
</dbReference>
<feature type="transmembrane region" description="Helical" evidence="8">
    <location>
        <begin position="61"/>
        <end position="83"/>
    </location>
</feature>
<dbReference type="PROSITE" id="PS50929">
    <property type="entry name" value="ABC_TM1F"/>
    <property type="match status" value="1"/>
</dbReference>
<dbReference type="EMBL" id="WMLF01000014">
    <property type="protein sequence ID" value="MBB1242359.1"/>
    <property type="molecule type" value="Genomic_DNA"/>
</dbReference>
<dbReference type="RefSeq" id="WP_182853783.1">
    <property type="nucleotide sequence ID" value="NZ_WMLF01000014.1"/>
</dbReference>
<feature type="compositionally biased region" description="Low complexity" evidence="7">
    <location>
        <begin position="31"/>
        <end position="41"/>
    </location>
</feature>
<feature type="compositionally biased region" description="Polar residues" evidence="7">
    <location>
        <begin position="1"/>
        <end position="14"/>
    </location>
</feature>
<dbReference type="SMART" id="SM00382">
    <property type="entry name" value="AAA"/>
    <property type="match status" value="1"/>
</dbReference>
<evidence type="ECO:0000259" key="9">
    <source>
        <dbReference type="PROSITE" id="PS50893"/>
    </source>
</evidence>
<keyword evidence="5 8" id="KW-1133">Transmembrane helix</keyword>
<dbReference type="InterPro" id="IPR017871">
    <property type="entry name" value="ABC_transporter-like_CS"/>
</dbReference>
<feature type="transmembrane region" description="Helical" evidence="8">
    <location>
        <begin position="95"/>
        <end position="114"/>
    </location>
</feature>
<evidence type="ECO:0000313" key="12">
    <source>
        <dbReference type="Proteomes" id="UP000766698"/>
    </source>
</evidence>
<gene>
    <name evidence="11" type="ORF">GL263_02025</name>
</gene>
<dbReference type="Gene3D" id="3.40.50.300">
    <property type="entry name" value="P-loop containing nucleotide triphosphate hydrolases"/>
    <property type="match status" value="1"/>
</dbReference>
<dbReference type="PANTHER" id="PTHR24221">
    <property type="entry name" value="ATP-BINDING CASSETTE SUB-FAMILY B"/>
    <property type="match status" value="1"/>
</dbReference>
<dbReference type="InterPro" id="IPR011527">
    <property type="entry name" value="ABC1_TM_dom"/>
</dbReference>
<dbReference type="Pfam" id="PF00005">
    <property type="entry name" value="ABC_tran"/>
    <property type="match status" value="1"/>
</dbReference>
<dbReference type="PROSITE" id="PS50893">
    <property type="entry name" value="ABC_TRANSPORTER_2"/>
    <property type="match status" value="1"/>
</dbReference>
<evidence type="ECO:0000313" key="11">
    <source>
        <dbReference type="EMBL" id="MBB1242359.1"/>
    </source>
</evidence>
<feature type="transmembrane region" description="Helical" evidence="8">
    <location>
        <begin position="172"/>
        <end position="194"/>
    </location>
</feature>
<keyword evidence="2 8" id="KW-0812">Transmembrane</keyword>
<evidence type="ECO:0000256" key="3">
    <source>
        <dbReference type="ARBA" id="ARBA00022741"/>
    </source>
</evidence>
<evidence type="ECO:0000256" key="7">
    <source>
        <dbReference type="SAM" id="MobiDB-lite"/>
    </source>
</evidence>
<feature type="compositionally biased region" description="Basic and acidic residues" evidence="7">
    <location>
        <begin position="18"/>
        <end position="30"/>
    </location>
</feature>
<evidence type="ECO:0000256" key="1">
    <source>
        <dbReference type="ARBA" id="ARBA00004651"/>
    </source>
</evidence>
<keyword evidence="3" id="KW-0547">Nucleotide-binding</keyword>
<dbReference type="InterPro" id="IPR039421">
    <property type="entry name" value="Type_1_exporter"/>
</dbReference>
<evidence type="ECO:0000256" key="4">
    <source>
        <dbReference type="ARBA" id="ARBA00022840"/>
    </source>
</evidence>
<dbReference type="Proteomes" id="UP000766698">
    <property type="component" value="Unassembled WGS sequence"/>
</dbReference>
<feature type="region of interest" description="Disordered" evidence="7">
    <location>
        <begin position="1"/>
        <end position="44"/>
    </location>
</feature>
<keyword evidence="12" id="KW-1185">Reference proteome</keyword>
<feature type="domain" description="ABC transporter" evidence="9">
    <location>
        <begin position="389"/>
        <end position="611"/>
    </location>
</feature>
<feature type="region of interest" description="Disordered" evidence="7">
    <location>
        <begin position="352"/>
        <end position="387"/>
    </location>
</feature>
<evidence type="ECO:0000256" key="8">
    <source>
        <dbReference type="SAM" id="Phobius"/>
    </source>
</evidence>
<name>A0ABR6EAJ1_9ACTN</name>
<reference evidence="12" key="1">
    <citation type="journal article" date="2020" name="Syst. Appl. Microbiol.">
        <title>Streptomyces alkaliterrae sp. nov., isolated from an alkaline soil, and emended descriptions of Streptomyces alkaliphilus, Streptomyces calidiresistens and Streptomyces durbertensis.</title>
        <authorList>
            <person name="Swiecimska M."/>
            <person name="Golinska P."/>
            <person name="Nouioui I."/>
            <person name="Wypij M."/>
            <person name="Rai M."/>
            <person name="Sangal V."/>
            <person name="Goodfellow M."/>
        </authorList>
    </citation>
    <scope>NUCLEOTIDE SEQUENCE [LARGE SCALE GENOMIC DNA]</scope>
    <source>
        <strain evidence="12">DSM 104538</strain>
    </source>
</reference>
<keyword evidence="4 11" id="KW-0067">ATP-binding</keyword>
<dbReference type="Gene3D" id="1.20.1560.10">
    <property type="entry name" value="ABC transporter type 1, transmembrane domain"/>
    <property type="match status" value="1"/>
</dbReference>
<feature type="domain" description="ABC transmembrane type-1" evidence="10">
    <location>
        <begin position="158"/>
        <end position="329"/>
    </location>
</feature>
<sequence length="621" mass="64708">MTSLTGDTARSATPTGRPEGRADTAREAPAGHRPGARPGRGALRRVGREGRPFLRARRGALWRLAGWSLVEFAQTFLTGYGVAQALDRGFLAGRPGVGLLWLAVAAVAALPAAVTTRGLFGRLADLVEPLRDGLVRRAARGALTEALAAPERAHTGAVSRATHQTEIARDGWAGLVMAVRSCLFTSAGALAGLATLQPSLLLVVLPPLLAGWTLFLLTLAPMAARQRAYLEADEAFAARAGELVGGLRDIRATGGAEQAAAPCAALADAQCDAARSLARWAAVRMLALGVAGRCPPLVLLAATPWLLSRGMTAGVLLGALAYLTQSLAPATHALMTALGTAGGRLLVVLDRFTAPTPPLPPPHTPQGETPDESPGEPPHGDGRPRPGGIVLREVTFAYGPGARPVLDRLDLTVRPGEHLAVLGPSGTGKSTLAALLAGSLTPDSGSLRWDDRPAPDRLVLLPQEPYVFTGTVADNLRYLHPAARDAELAAAIEAIGLAPLVERLGGVEGTVDPGRLSAGERQLLTLARAFLAPAAVRVLDEATCHLEPAAEARAERALAARPGTLVVIAHRPASAHRADRILLLDGTRVQQGTAHELHARSALFRDLTGQHSADEAEPDRS</sequence>
<dbReference type="PANTHER" id="PTHR24221:SF654">
    <property type="entry name" value="ATP-BINDING CASSETTE SUB-FAMILY B MEMBER 6"/>
    <property type="match status" value="1"/>
</dbReference>
<comment type="subcellular location">
    <subcellularLocation>
        <location evidence="1">Cell membrane</location>
        <topology evidence="1">Multi-pass membrane protein</topology>
    </subcellularLocation>
</comment>